<keyword evidence="9 13" id="KW-1133">Transmembrane helix</keyword>
<keyword evidence="7 13" id="KW-0949">S-adenosyl-L-methionine</keyword>
<keyword evidence="13" id="KW-0256">Endoplasmic reticulum</keyword>
<evidence type="ECO:0000256" key="7">
    <source>
        <dbReference type="ARBA" id="ARBA00022691"/>
    </source>
</evidence>
<dbReference type="Gene3D" id="1.20.120.1630">
    <property type="match status" value="1"/>
</dbReference>
<dbReference type="Pfam" id="PF04140">
    <property type="entry name" value="ICMT"/>
    <property type="match status" value="1"/>
</dbReference>
<evidence type="ECO:0000256" key="8">
    <source>
        <dbReference type="ARBA" id="ARBA00022692"/>
    </source>
</evidence>
<feature type="transmembrane region" description="Helical" evidence="13">
    <location>
        <begin position="65"/>
        <end position="81"/>
    </location>
</feature>
<dbReference type="PANTHER" id="PTHR12714:SF9">
    <property type="entry name" value="PROTEIN-S-ISOPRENYLCYSTEINE O-METHYLTRANSFERASE"/>
    <property type="match status" value="1"/>
</dbReference>
<comment type="similarity">
    <text evidence="3 13">Belongs to the class VI-like SAM-binding methyltransferase superfamily. Isoprenylcysteine carboxyl methyltransferase family.</text>
</comment>
<organism evidence="14 15">
    <name type="scientific">Stylophora pistillata</name>
    <name type="common">Smooth cauliflower coral</name>
    <dbReference type="NCBI Taxonomy" id="50429"/>
    <lineage>
        <taxon>Eukaryota</taxon>
        <taxon>Metazoa</taxon>
        <taxon>Cnidaria</taxon>
        <taxon>Anthozoa</taxon>
        <taxon>Hexacorallia</taxon>
        <taxon>Scleractinia</taxon>
        <taxon>Astrocoeniina</taxon>
        <taxon>Pocilloporidae</taxon>
        <taxon>Stylophora</taxon>
    </lineage>
</organism>
<comment type="caution">
    <text evidence="14">The sequence shown here is derived from an EMBL/GenBank/DDBJ whole genome shotgun (WGS) entry which is preliminary data.</text>
</comment>
<evidence type="ECO:0000256" key="3">
    <source>
        <dbReference type="ARBA" id="ARBA00009140"/>
    </source>
</evidence>
<dbReference type="STRING" id="50429.A0A2B4RBW1"/>
<comment type="catalytic activity">
    <reaction evidence="1 13">
        <text>[protein]-C-terminal S-[(2E,6E)-farnesyl]-L-cysteine + S-adenosyl-L-methionine = [protein]-C-terminal S-[(2E,6E)-farnesyl]-L-cysteine methyl ester + S-adenosyl-L-homocysteine</text>
        <dbReference type="Rhea" id="RHEA:21672"/>
        <dbReference type="Rhea" id="RHEA-COMP:12125"/>
        <dbReference type="Rhea" id="RHEA-COMP:12126"/>
        <dbReference type="ChEBI" id="CHEBI:57856"/>
        <dbReference type="ChEBI" id="CHEBI:59789"/>
        <dbReference type="ChEBI" id="CHEBI:90510"/>
        <dbReference type="ChEBI" id="CHEBI:90511"/>
        <dbReference type="EC" id="2.1.1.100"/>
    </reaction>
</comment>
<keyword evidence="15" id="KW-1185">Reference proteome</keyword>
<keyword evidence="5 13" id="KW-0489">Methyltransferase</keyword>
<evidence type="ECO:0000256" key="1">
    <source>
        <dbReference type="ARBA" id="ARBA00001450"/>
    </source>
</evidence>
<dbReference type="PROSITE" id="PS51564">
    <property type="entry name" value="SAM_ICMT"/>
    <property type="match status" value="1"/>
</dbReference>
<dbReference type="InterPro" id="IPR025770">
    <property type="entry name" value="PPMT_MeTrfase"/>
</dbReference>
<dbReference type="Proteomes" id="UP000225706">
    <property type="component" value="Unassembled WGS sequence"/>
</dbReference>
<evidence type="ECO:0000256" key="11">
    <source>
        <dbReference type="ARBA" id="ARBA00023572"/>
    </source>
</evidence>
<keyword evidence="8 13" id="KW-0812">Transmembrane</keyword>
<dbReference type="PANTHER" id="PTHR12714">
    <property type="entry name" value="PROTEIN-S ISOPRENYLCYSTEINE O-METHYLTRANSFERASE"/>
    <property type="match status" value="1"/>
</dbReference>
<reference evidence="15" key="1">
    <citation type="journal article" date="2017" name="bioRxiv">
        <title>Comparative analysis of the genomes of Stylophora pistillata and Acropora digitifera provides evidence for extensive differences between species of corals.</title>
        <authorList>
            <person name="Voolstra C.R."/>
            <person name="Li Y."/>
            <person name="Liew Y.J."/>
            <person name="Baumgarten S."/>
            <person name="Zoccola D."/>
            <person name="Flot J.-F."/>
            <person name="Tambutte S."/>
            <person name="Allemand D."/>
            <person name="Aranda M."/>
        </authorList>
    </citation>
    <scope>NUCLEOTIDE SEQUENCE [LARGE SCALE GENOMIC DNA]</scope>
</reference>
<accession>A0A2B4RBW1</accession>
<dbReference type="InterPro" id="IPR007269">
    <property type="entry name" value="ICMT_MeTrfase"/>
</dbReference>
<feature type="transmembrane region" description="Helical" evidence="13">
    <location>
        <begin position="151"/>
        <end position="168"/>
    </location>
</feature>
<comment type="function">
    <text evidence="11">Catalyzes the post-translational methylation of isoprenylated C-terminal cysteine residues.</text>
</comment>
<proteinExistence type="inferred from homology"/>
<dbReference type="OrthoDB" id="422086at2759"/>
<dbReference type="GO" id="GO:0032259">
    <property type="term" value="P:methylation"/>
    <property type="evidence" value="ECO:0007669"/>
    <property type="project" value="UniProtKB-KW"/>
</dbReference>
<comment type="subcellular location">
    <subcellularLocation>
        <location evidence="13">Endoplasmic reticulum membrane</location>
        <topology evidence="13">Multi-pass membrane protein</topology>
    </subcellularLocation>
    <subcellularLocation>
        <location evidence="2">Membrane</location>
        <topology evidence="2">Multi-pass membrane protein</topology>
    </subcellularLocation>
</comment>
<name>A0A2B4RBW1_STYPI</name>
<dbReference type="GO" id="GO:0004671">
    <property type="term" value="F:protein C-terminal S-isoprenylcysteine carboxyl O-methyltransferase activity"/>
    <property type="evidence" value="ECO:0007669"/>
    <property type="project" value="UniProtKB-EC"/>
</dbReference>
<evidence type="ECO:0000256" key="6">
    <source>
        <dbReference type="ARBA" id="ARBA00022679"/>
    </source>
</evidence>
<protein>
    <recommendedName>
        <fullName evidence="12 13">Protein-S-isoprenylcysteine O-methyltransferase</fullName>
        <ecNumber evidence="4 13">2.1.1.100</ecNumber>
    </recommendedName>
</protein>
<evidence type="ECO:0000256" key="2">
    <source>
        <dbReference type="ARBA" id="ARBA00004141"/>
    </source>
</evidence>
<evidence type="ECO:0000313" key="14">
    <source>
        <dbReference type="EMBL" id="PFX13868.1"/>
    </source>
</evidence>
<dbReference type="GO" id="GO:0005789">
    <property type="term" value="C:endoplasmic reticulum membrane"/>
    <property type="evidence" value="ECO:0007669"/>
    <property type="project" value="UniProtKB-SubCell"/>
</dbReference>
<dbReference type="EC" id="2.1.1.100" evidence="4 13"/>
<feature type="transmembrane region" description="Helical" evidence="13">
    <location>
        <begin position="12"/>
        <end position="30"/>
    </location>
</feature>
<feature type="transmembrane region" description="Helical" evidence="13">
    <location>
        <begin position="36"/>
        <end position="58"/>
    </location>
</feature>
<evidence type="ECO:0000256" key="9">
    <source>
        <dbReference type="ARBA" id="ARBA00022989"/>
    </source>
</evidence>
<evidence type="ECO:0000256" key="5">
    <source>
        <dbReference type="ARBA" id="ARBA00022603"/>
    </source>
</evidence>
<dbReference type="AlphaFoldDB" id="A0A2B4RBW1"/>
<gene>
    <name evidence="14" type="primary">icmt</name>
    <name evidence="14" type="ORF">AWC38_SpisGene22017</name>
</gene>
<evidence type="ECO:0000256" key="13">
    <source>
        <dbReference type="RuleBase" id="RU362022"/>
    </source>
</evidence>
<sequence length="286" mass="32584">MSALNLITEGKVALSYFIACILLVLTLFQSCILTEVWSIASRGMILGFTLFATCFVPYSSVAKRAALLGIIFGIAILLSLGESPWKYFGWYLAALSFFHLSEYIMVARYSPAKLSVDSFLLNHSPEYQIAAVASWIEFGIELWLFPWMKNIFIASLIGFLCMIGGEPLRKLAMITAESNFTHIVQTRKEKSHVLVTHGIYSLCRHPGYAGWFWWSLGTQLTLCNPICLMGYIWASWRFFSERVYDEEITLIYFFGEEYVAYQKKVTSRGVPFVKGFDYNPDMVNNS</sequence>
<evidence type="ECO:0000256" key="10">
    <source>
        <dbReference type="ARBA" id="ARBA00023136"/>
    </source>
</evidence>
<keyword evidence="10 13" id="KW-0472">Membrane</keyword>
<dbReference type="EMBL" id="LSMT01000881">
    <property type="protein sequence ID" value="PFX13868.1"/>
    <property type="molecule type" value="Genomic_DNA"/>
</dbReference>
<keyword evidence="6 14" id="KW-0808">Transferase</keyword>
<evidence type="ECO:0000313" key="15">
    <source>
        <dbReference type="Proteomes" id="UP000225706"/>
    </source>
</evidence>
<evidence type="ECO:0000256" key="4">
    <source>
        <dbReference type="ARBA" id="ARBA00012151"/>
    </source>
</evidence>
<evidence type="ECO:0000256" key="12">
    <source>
        <dbReference type="ARBA" id="ARBA00023656"/>
    </source>
</evidence>